<evidence type="ECO:0000313" key="2">
    <source>
        <dbReference type="EMBL" id="SDW27214.1"/>
    </source>
</evidence>
<name>A0A1H2S7U0_HALVA</name>
<dbReference type="Proteomes" id="UP000182573">
    <property type="component" value="Unassembled WGS sequence"/>
</dbReference>
<keyword evidence="2" id="KW-0547">Nucleotide-binding</keyword>
<dbReference type="AlphaFoldDB" id="A0A1H2S7U0"/>
<reference evidence="2 3" key="1">
    <citation type="submission" date="2016-10" db="EMBL/GenBank/DDBJ databases">
        <authorList>
            <person name="de Groot N.N."/>
        </authorList>
    </citation>
    <scope>NUCLEOTIDE SEQUENCE [LARGE SCALE GENOMIC DNA]</scope>
    <source>
        <strain evidence="2 3">DSM 3756</strain>
    </source>
</reference>
<accession>A0A1H2S7U0</accession>
<dbReference type="STRING" id="28442.SAMN05443574_102214"/>
<dbReference type="RefSeq" id="WP_004515433.1">
    <property type="nucleotide sequence ID" value="NZ_FNOF01000002.1"/>
</dbReference>
<dbReference type="Pfam" id="PF19093">
    <property type="entry name" value="DUF5781"/>
    <property type="match status" value="1"/>
</dbReference>
<gene>
    <name evidence="2" type="ORF">SAMN05443574_102214</name>
</gene>
<dbReference type="InterPro" id="IPR043940">
    <property type="entry name" value="DUF5781"/>
</dbReference>
<organism evidence="2 3">
    <name type="scientific">Haloarcula vallismortis</name>
    <name type="common">Halobacterium vallismortis</name>
    <dbReference type="NCBI Taxonomy" id="28442"/>
    <lineage>
        <taxon>Archaea</taxon>
        <taxon>Methanobacteriati</taxon>
        <taxon>Methanobacteriota</taxon>
        <taxon>Stenosarchaea group</taxon>
        <taxon>Halobacteria</taxon>
        <taxon>Halobacteriales</taxon>
        <taxon>Haloarculaceae</taxon>
        <taxon>Haloarcula</taxon>
    </lineage>
</organism>
<keyword evidence="2" id="KW-0347">Helicase</keyword>
<keyword evidence="2" id="KW-0378">Hydrolase</keyword>
<sequence length="265" mass="29026">MDVHVQGGPAEPFLGARDLFSTEHDLKRPVTVRVRADPDERTRVSHSDDAHQLTISRQAATSAMARELALHEYAHMHHHERGHPSHTQSTREAIYLALAGRSVEQRKLTHCYQIANHMKDVYADDIWMPVVPGDKLVPFLEASLAAAVADRPGDPPTWGRSTSTTRMHHPSGPAARLTPAADPDITAVNAAFALALCERHDLVGPDHRLYDLAHAAAQDAEAVDLSEFKRHFASLSPEPDESEFRKALVDVTRAYAGGGGDRAAD</sequence>
<protein>
    <submittedName>
        <fullName evidence="2">DNA helicase/exodeoxyribonuclease V, gamma subunit</fullName>
    </submittedName>
</protein>
<proteinExistence type="predicted"/>
<dbReference type="EMBL" id="FNOF01000002">
    <property type="protein sequence ID" value="SDW27214.1"/>
    <property type="molecule type" value="Genomic_DNA"/>
</dbReference>
<keyword evidence="2" id="KW-0067">ATP-binding</keyword>
<evidence type="ECO:0000256" key="1">
    <source>
        <dbReference type="SAM" id="MobiDB-lite"/>
    </source>
</evidence>
<feature type="region of interest" description="Disordered" evidence="1">
    <location>
        <begin position="150"/>
        <end position="179"/>
    </location>
</feature>
<dbReference type="GO" id="GO:0004386">
    <property type="term" value="F:helicase activity"/>
    <property type="evidence" value="ECO:0007669"/>
    <property type="project" value="UniProtKB-KW"/>
</dbReference>
<evidence type="ECO:0000313" key="3">
    <source>
        <dbReference type="Proteomes" id="UP000182573"/>
    </source>
</evidence>